<dbReference type="InterPro" id="IPR036397">
    <property type="entry name" value="RNaseH_sf"/>
</dbReference>
<dbReference type="AlphaFoldDB" id="A0A8T0FSM6"/>
<dbReference type="EMBL" id="JABXBU010000002">
    <property type="protein sequence ID" value="KAF8794101.1"/>
    <property type="molecule type" value="Genomic_DNA"/>
</dbReference>
<reference evidence="1" key="2">
    <citation type="submission" date="2020-06" db="EMBL/GenBank/DDBJ databases">
        <authorList>
            <person name="Sheffer M."/>
        </authorList>
    </citation>
    <scope>NUCLEOTIDE SEQUENCE</scope>
</reference>
<protein>
    <recommendedName>
        <fullName evidence="3">Transposase</fullName>
    </recommendedName>
</protein>
<name>A0A8T0FSM6_ARGBR</name>
<reference evidence="1" key="1">
    <citation type="journal article" date="2020" name="bioRxiv">
        <title>Chromosome-level reference genome of the European wasp spider Argiope bruennichi: a resource for studies on range expansion and evolutionary adaptation.</title>
        <authorList>
            <person name="Sheffer M.M."/>
            <person name="Hoppe A."/>
            <person name="Krehenwinkel H."/>
            <person name="Uhl G."/>
            <person name="Kuss A.W."/>
            <person name="Jensen L."/>
            <person name="Jensen C."/>
            <person name="Gillespie R.G."/>
            <person name="Hoff K.J."/>
            <person name="Prost S."/>
        </authorList>
    </citation>
    <scope>NUCLEOTIDE SEQUENCE</scope>
</reference>
<evidence type="ECO:0000313" key="1">
    <source>
        <dbReference type="EMBL" id="KAF8794101.1"/>
    </source>
</evidence>
<sequence>MFGAEKTVYNWFSEFLRGLASVSDESREGRPKSVVIPRNVDAVRKMIEEDRHVMYREIKQNEPNPTKVARLRSTSKKIVACFFGLIGHIATIPLKDRKNVNPKWYAEICLPKVINEIRKNNKNRRIILHHENTSCYTTCETIDYLKDKNFELMPHCPYSPALSSNDFFLFHYVKQKMREQRFSSPQETVDACFQNHVSKISTSEWKSFFKNRFELME</sequence>
<dbReference type="Proteomes" id="UP000807504">
    <property type="component" value="Unassembled WGS sequence"/>
</dbReference>
<evidence type="ECO:0008006" key="3">
    <source>
        <dbReference type="Google" id="ProtNLM"/>
    </source>
</evidence>
<dbReference type="GO" id="GO:0003676">
    <property type="term" value="F:nucleic acid binding"/>
    <property type="evidence" value="ECO:0007669"/>
    <property type="project" value="InterPro"/>
</dbReference>
<gene>
    <name evidence="1" type="ORF">HNY73_002116</name>
</gene>
<dbReference type="Gene3D" id="3.30.420.10">
    <property type="entry name" value="Ribonuclease H-like superfamily/Ribonuclease H"/>
    <property type="match status" value="1"/>
</dbReference>
<dbReference type="PANTHER" id="PTHR46060:SF1">
    <property type="entry name" value="MARINER MOS1 TRANSPOSASE-LIKE PROTEIN"/>
    <property type="match status" value="1"/>
</dbReference>
<dbReference type="PANTHER" id="PTHR46060">
    <property type="entry name" value="MARINER MOS1 TRANSPOSASE-LIKE PROTEIN"/>
    <property type="match status" value="1"/>
</dbReference>
<comment type="caution">
    <text evidence="1">The sequence shown here is derived from an EMBL/GenBank/DDBJ whole genome shotgun (WGS) entry which is preliminary data.</text>
</comment>
<proteinExistence type="predicted"/>
<organism evidence="1 2">
    <name type="scientific">Argiope bruennichi</name>
    <name type="common">Wasp spider</name>
    <name type="synonym">Aranea bruennichi</name>
    <dbReference type="NCBI Taxonomy" id="94029"/>
    <lineage>
        <taxon>Eukaryota</taxon>
        <taxon>Metazoa</taxon>
        <taxon>Ecdysozoa</taxon>
        <taxon>Arthropoda</taxon>
        <taxon>Chelicerata</taxon>
        <taxon>Arachnida</taxon>
        <taxon>Araneae</taxon>
        <taxon>Araneomorphae</taxon>
        <taxon>Entelegynae</taxon>
        <taxon>Araneoidea</taxon>
        <taxon>Araneidae</taxon>
        <taxon>Argiope</taxon>
    </lineage>
</organism>
<dbReference type="InterPro" id="IPR052709">
    <property type="entry name" value="Transposase-MT_Hybrid"/>
</dbReference>
<keyword evidence="2" id="KW-1185">Reference proteome</keyword>
<accession>A0A8T0FSM6</accession>
<evidence type="ECO:0000313" key="2">
    <source>
        <dbReference type="Proteomes" id="UP000807504"/>
    </source>
</evidence>